<evidence type="ECO:0000313" key="1">
    <source>
        <dbReference type="EMBL" id="OIR01241.1"/>
    </source>
</evidence>
<reference evidence="1" key="1">
    <citation type="submission" date="2016-10" db="EMBL/GenBank/DDBJ databases">
        <title>Sequence of Gallionella enrichment culture.</title>
        <authorList>
            <person name="Poehlein A."/>
            <person name="Muehling M."/>
            <person name="Daniel R."/>
        </authorList>
    </citation>
    <scope>NUCLEOTIDE SEQUENCE</scope>
</reference>
<gene>
    <name evidence="1" type="primary">bamD_14</name>
    <name evidence="1" type="ORF">GALL_167130</name>
</gene>
<dbReference type="Gene3D" id="1.25.40.10">
    <property type="entry name" value="Tetratricopeptide repeat domain"/>
    <property type="match status" value="3"/>
</dbReference>
<dbReference type="Pfam" id="PF13174">
    <property type="entry name" value="TPR_6"/>
    <property type="match status" value="2"/>
</dbReference>
<dbReference type="InterPro" id="IPR019734">
    <property type="entry name" value="TPR_rpt"/>
</dbReference>
<comment type="caution">
    <text evidence="1">The sequence shown here is derived from an EMBL/GenBank/DDBJ whole genome shotgun (WGS) entry which is preliminary data.</text>
</comment>
<proteinExistence type="predicted"/>
<accession>A0A1J5RYN1</accession>
<name>A0A1J5RYN1_9ZZZZ</name>
<sequence>MRQLIILWCFSLLANAAFAEGIVEAPLPPAGDDKVIQSASSVSRAETLPTIVIPDNPVPVTVDCPPPQTVPESDTDRLRKQRAQLAAKWIESLRSTIKDTARSGSFFSTLFTSSKQPVDTELLGEMDRFIVLHPDMPEAADVYLLKSQVHMRMESYDAAALDLLMLMAAYPDSPLAGEASKRLNELSGDQLKKQASTIGLLAQKAKALSGDRDQRVASYLADIGTTLNDADFAQPIASECASFLQSNRSFLNEDIVEHALARQSMLIDDRIALYHFNKLLALYPSSPTLPDSLLSMGNVQRKGLKLYTQAAQSYSKLIGQYPEAPETKPGYLSLASMYDEDMGDYPDALKTYAAVVEKYKDDPVVLQSLRNMALIYQNKTGQPAKAIETYLKLSETFKGADALDALNKAENIATSSTRDWNVAMNINDRIVALVPQTDAAANAAFANAEIAELNLRDMAQARKLYSAVIDGYPANALAKEAQRRIAAIDRQTQN</sequence>
<organism evidence="1">
    <name type="scientific">mine drainage metagenome</name>
    <dbReference type="NCBI Taxonomy" id="410659"/>
    <lineage>
        <taxon>unclassified sequences</taxon>
        <taxon>metagenomes</taxon>
        <taxon>ecological metagenomes</taxon>
    </lineage>
</organism>
<dbReference type="InterPro" id="IPR011990">
    <property type="entry name" value="TPR-like_helical_dom_sf"/>
</dbReference>
<protein>
    <submittedName>
        <fullName evidence="1">Outer membrane protein assembly factor BamD</fullName>
    </submittedName>
</protein>
<dbReference type="SUPFAM" id="SSF48452">
    <property type="entry name" value="TPR-like"/>
    <property type="match status" value="1"/>
</dbReference>
<dbReference type="AlphaFoldDB" id="A0A1J5RYN1"/>
<dbReference type="EMBL" id="MLJW01000086">
    <property type="protein sequence ID" value="OIR01241.1"/>
    <property type="molecule type" value="Genomic_DNA"/>
</dbReference>